<dbReference type="PANTHER" id="PTHR43464:SF19">
    <property type="entry name" value="UBIQUINONE BIOSYNTHESIS O-METHYLTRANSFERASE, MITOCHONDRIAL"/>
    <property type="match status" value="1"/>
</dbReference>
<feature type="binding site" evidence="5">
    <location>
        <position position="61"/>
    </location>
    <ligand>
        <name>S-adenosyl-L-methionine</name>
        <dbReference type="ChEBI" id="CHEBI:59789"/>
    </ligand>
</feature>
<dbReference type="SUPFAM" id="SSF53335">
    <property type="entry name" value="S-adenosyl-L-methionine-dependent methyltransferases"/>
    <property type="match status" value="1"/>
</dbReference>
<comment type="catalytic activity">
    <reaction evidence="5">
        <text>a 3-(all-trans-polyprenyl)benzene-1,2-diol + S-adenosyl-L-methionine = a 2-methoxy-6-(all-trans-polyprenyl)phenol + S-adenosyl-L-homocysteine + H(+)</text>
        <dbReference type="Rhea" id="RHEA:31411"/>
        <dbReference type="Rhea" id="RHEA-COMP:9550"/>
        <dbReference type="Rhea" id="RHEA-COMP:9551"/>
        <dbReference type="ChEBI" id="CHEBI:15378"/>
        <dbReference type="ChEBI" id="CHEBI:57856"/>
        <dbReference type="ChEBI" id="CHEBI:59789"/>
        <dbReference type="ChEBI" id="CHEBI:62729"/>
        <dbReference type="ChEBI" id="CHEBI:62731"/>
        <dbReference type="EC" id="2.1.1.222"/>
    </reaction>
</comment>
<dbReference type="EC" id="2.1.1.222" evidence="5"/>
<keyword evidence="3 5" id="KW-0831">Ubiquinone biosynthesis</keyword>
<comment type="catalytic activity">
    <reaction evidence="5">
        <text>a 3-demethylubiquinol + S-adenosyl-L-methionine = a ubiquinol + S-adenosyl-L-homocysteine + H(+)</text>
        <dbReference type="Rhea" id="RHEA:44380"/>
        <dbReference type="Rhea" id="RHEA-COMP:9566"/>
        <dbReference type="Rhea" id="RHEA-COMP:10914"/>
        <dbReference type="ChEBI" id="CHEBI:15378"/>
        <dbReference type="ChEBI" id="CHEBI:17976"/>
        <dbReference type="ChEBI" id="CHEBI:57856"/>
        <dbReference type="ChEBI" id="CHEBI:59789"/>
        <dbReference type="ChEBI" id="CHEBI:84422"/>
        <dbReference type="EC" id="2.1.1.64"/>
    </reaction>
</comment>
<organism evidence="7 8">
    <name type="scientific">Brevundimonas vitisensis</name>
    <dbReference type="NCBI Taxonomy" id="2800818"/>
    <lineage>
        <taxon>Bacteria</taxon>
        <taxon>Pseudomonadati</taxon>
        <taxon>Pseudomonadota</taxon>
        <taxon>Alphaproteobacteria</taxon>
        <taxon>Caulobacterales</taxon>
        <taxon>Caulobacteraceae</taxon>
        <taxon>Brevundimonas</taxon>
    </lineage>
</organism>
<evidence type="ECO:0000256" key="3">
    <source>
        <dbReference type="ARBA" id="ARBA00022688"/>
    </source>
</evidence>
<dbReference type="InterPro" id="IPR010233">
    <property type="entry name" value="UbiG_MeTrfase"/>
</dbReference>
<name>A0ABX7BJ21_9CAUL</name>
<evidence type="ECO:0000313" key="7">
    <source>
        <dbReference type="EMBL" id="QQQ17547.1"/>
    </source>
</evidence>
<accession>A0ABX7BJ21</accession>
<dbReference type="PANTHER" id="PTHR43464">
    <property type="entry name" value="METHYLTRANSFERASE"/>
    <property type="match status" value="1"/>
</dbReference>
<dbReference type="Proteomes" id="UP000595448">
    <property type="component" value="Chromosome"/>
</dbReference>
<reference evidence="7 8" key="1">
    <citation type="submission" date="2021-01" db="EMBL/GenBank/DDBJ databases">
        <title>Brevundimonas vitis sp. nov., an bacterium isolated from grape (Vitis vinifera).</title>
        <authorList>
            <person name="Jiang L."/>
            <person name="Lee J."/>
        </authorList>
    </citation>
    <scope>NUCLEOTIDE SEQUENCE [LARGE SCALE GENOMIC DNA]</scope>
    <source>
        <strain evidence="7 8">GRTSA-9</strain>
    </source>
</reference>
<dbReference type="GO" id="GO:0061542">
    <property type="term" value="F:3-demethylubiquinol 3-O-methyltransferase activity"/>
    <property type="evidence" value="ECO:0007669"/>
    <property type="project" value="UniProtKB-EC"/>
</dbReference>
<dbReference type="GO" id="GO:0102208">
    <property type="term" value="F:2-polyprenyl-6-hydroxyphenol methylase activity"/>
    <property type="evidence" value="ECO:0007669"/>
    <property type="project" value="UniProtKB-EC"/>
</dbReference>
<dbReference type="RefSeq" id="WP_201101921.1">
    <property type="nucleotide sequence ID" value="NZ_CP067977.1"/>
</dbReference>
<protein>
    <recommendedName>
        <fullName evidence="5">Ubiquinone biosynthesis O-methyltransferase</fullName>
    </recommendedName>
    <alternativeName>
        <fullName evidence="5">2-polyprenyl-6-hydroxyphenol methylase</fullName>
        <ecNumber evidence="5">2.1.1.222</ecNumber>
    </alternativeName>
    <alternativeName>
        <fullName evidence="5">3-demethylubiquinone 3-O-methyltransferase</fullName>
        <ecNumber evidence="5">2.1.1.64</ecNumber>
    </alternativeName>
</protein>
<keyword evidence="2 5" id="KW-0808">Transferase</keyword>
<dbReference type="InterPro" id="IPR029063">
    <property type="entry name" value="SAM-dependent_MTases_sf"/>
</dbReference>
<evidence type="ECO:0000256" key="1">
    <source>
        <dbReference type="ARBA" id="ARBA00022603"/>
    </source>
</evidence>
<feature type="region of interest" description="Disordered" evidence="6">
    <location>
        <begin position="1"/>
        <end position="30"/>
    </location>
</feature>
<dbReference type="GO" id="GO:0032259">
    <property type="term" value="P:methylation"/>
    <property type="evidence" value="ECO:0007669"/>
    <property type="project" value="UniProtKB-KW"/>
</dbReference>
<proteinExistence type="inferred from homology"/>
<comment type="function">
    <text evidence="5">O-methyltransferase that catalyzes the 2 O-methylation steps in the ubiquinone biosynthetic pathway.</text>
</comment>
<keyword evidence="8" id="KW-1185">Reference proteome</keyword>
<comment type="similarity">
    <text evidence="5">Belongs to the methyltransferase superfamily. UbiG/COQ3 family.</text>
</comment>
<evidence type="ECO:0000256" key="4">
    <source>
        <dbReference type="ARBA" id="ARBA00022691"/>
    </source>
</evidence>
<evidence type="ECO:0000256" key="6">
    <source>
        <dbReference type="SAM" id="MobiDB-lite"/>
    </source>
</evidence>
<feature type="binding site" evidence="5">
    <location>
        <position position="92"/>
    </location>
    <ligand>
        <name>S-adenosyl-L-methionine</name>
        <dbReference type="ChEBI" id="CHEBI:59789"/>
    </ligand>
</feature>
<evidence type="ECO:0000256" key="5">
    <source>
        <dbReference type="HAMAP-Rule" id="MF_00472"/>
    </source>
</evidence>
<evidence type="ECO:0000313" key="8">
    <source>
        <dbReference type="Proteomes" id="UP000595448"/>
    </source>
</evidence>
<dbReference type="HAMAP" id="MF_00472">
    <property type="entry name" value="UbiG"/>
    <property type="match status" value="1"/>
</dbReference>
<dbReference type="NCBIfam" id="TIGR01983">
    <property type="entry name" value="UbiG"/>
    <property type="match status" value="1"/>
</dbReference>
<dbReference type="Gene3D" id="3.40.50.150">
    <property type="entry name" value="Vaccinia Virus protein VP39"/>
    <property type="match status" value="1"/>
</dbReference>
<dbReference type="CDD" id="cd02440">
    <property type="entry name" value="AdoMet_MTases"/>
    <property type="match status" value="1"/>
</dbReference>
<feature type="binding site" evidence="5">
    <location>
        <position position="113"/>
    </location>
    <ligand>
        <name>S-adenosyl-L-methionine</name>
        <dbReference type="ChEBI" id="CHEBI:59789"/>
    </ligand>
</feature>
<dbReference type="Pfam" id="PF13489">
    <property type="entry name" value="Methyltransf_23"/>
    <property type="match status" value="1"/>
</dbReference>
<evidence type="ECO:0000256" key="2">
    <source>
        <dbReference type="ARBA" id="ARBA00022679"/>
    </source>
</evidence>
<sequence>MAASNDPLSQRKPQSDTAGTPVGPHGASIDPADVARFAAQAAEWWDPKGPFAPLHRFNPARLTFVRDQAAAHFGRDPRARAAFQGLSLLDIGCGGGLIAEPMRRMGFAVTAVDAAPENIGTARAHAEQSGLDITYRAATVEQLEAEGAGPFDVVLTLEVIEHVADPAAFIRACSRLVAPGGILIVATLNRTLKALALGKVAAEYILRWVPAGTHDWRQFIKPDELRAMLASEPLTVTGPFGLAYDPLADRWSQGDDADINYMMVATRD</sequence>
<comment type="pathway">
    <text evidence="5">Cofactor biosynthesis; ubiquinone biosynthesis.</text>
</comment>
<feature type="binding site" evidence="5">
    <location>
        <position position="157"/>
    </location>
    <ligand>
        <name>S-adenosyl-L-methionine</name>
        <dbReference type="ChEBI" id="CHEBI:59789"/>
    </ligand>
</feature>
<gene>
    <name evidence="5 7" type="primary">ubiG</name>
    <name evidence="7" type="ORF">JIP62_09305</name>
</gene>
<feature type="compositionally biased region" description="Polar residues" evidence="6">
    <location>
        <begin position="1"/>
        <end position="18"/>
    </location>
</feature>
<dbReference type="EMBL" id="CP067977">
    <property type="protein sequence ID" value="QQQ17547.1"/>
    <property type="molecule type" value="Genomic_DNA"/>
</dbReference>
<keyword evidence="1 5" id="KW-0489">Methyltransferase</keyword>
<keyword evidence="4 5" id="KW-0949">S-adenosyl-L-methionine</keyword>
<dbReference type="EC" id="2.1.1.64" evidence="5"/>